<protein>
    <submittedName>
        <fullName evidence="5">Malonate decarboxylase holo-[acyl-carrier-protein] synthase</fullName>
    </submittedName>
</protein>
<sequence length="229" mass="24787">MPESPARHALIELSPQAWHDVFRQAPSLARNAFVRDWAAAGHPVMRRRPLAGEFDGRHADELVAVGLPTPPAHGKQRIAFQVPASAIVAVRPPVALDVILACEAVPPGWRPTLDAVCEAAQASGVRTRVFGSLLWQFLTSMPYVGGASDVDLLWPCPATPADLDRLLRALTRIGARGLPRIDGEIVRQGAAVQWAELARAQADTPLLVKTLDGSRLWARERWHHAGAAS</sequence>
<keyword evidence="2" id="KW-0548">Nucleotidyltransferase</keyword>
<evidence type="ECO:0000313" key="5">
    <source>
        <dbReference type="EMBL" id="ANN68975.1"/>
    </source>
</evidence>
<dbReference type="Proteomes" id="UP000091897">
    <property type="component" value="Chromosome"/>
</dbReference>
<organism evidence="5 6">
    <name type="scientific">Bordetella bronchialis</name>
    <dbReference type="NCBI Taxonomy" id="463025"/>
    <lineage>
        <taxon>Bacteria</taxon>
        <taxon>Pseudomonadati</taxon>
        <taxon>Pseudomonadota</taxon>
        <taxon>Betaproteobacteria</taxon>
        <taxon>Burkholderiales</taxon>
        <taxon>Alcaligenaceae</taxon>
        <taxon>Bordetella</taxon>
    </lineage>
</organism>
<dbReference type="InterPro" id="IPR049180">
    <property type="entry name" value="MdcG_C"/>
</dbReference>
<evidence type="ECO:0000313" key="6">
    <source>
        <dbReference type="Proteomes" id="UP000091897"/>
    </source>
</evidence>
<feature type="domain" description="Phosphoribosyl-dephospho-CoA transferase MdcG C-terminal" evidence="3">
    <location>
        <begin position="102"/>
        <end position="219"/>
    </location>
</feature>
<dbReference type="Pfam" id="PF10620">
    <property type="entry name" value="MdcG"/>
    <property type="match status" value="1"/>
</dbReference>
<keyword evidence="1" id="KW-0808">Transferase</keyword>
<evidence type="ECO:0000256" key="1">
    <source>
        <dbReference type="ARBA" id="ARBA00022679"/>
    </source>
</evidence>
<evidence type="ECO:0000256" key="2">
    <source>
        <dbReference type="ARBA" id="ARBA00022695"/>
    </source>
</evidence>
<keyword evidence="6" id="KW-1185">Reference proteome</keyword>
<dbReference type="Pfam" id="PF20866">
    <property type="entry name" value="MdcG_N"/>
    <property type="match status" value="1"/>
</dbReference>
<gene>
    <name evidence="5" type="ORF">BAU06_24115</name>
</gene>
<dbReference type="InterPro" id="IPR048903">
    <property type="entry name" value="MdcG_N"/>
</dbReference>
<dbReference type="NCBIfam" id="TIGR03135">
    <property type="entry name" value="malonate_mdcG"/>
    <property type="match status" value="1"/>
</dbReference>
<name>A0ABM6CXW4_9BORD</name>
<dbReference type="RefSeq" id="WP_066356600.1">
    <property type="nucleotide sequence ID" value="NZ_CBCSFJ010000002.1"/>
</dbReference>
<dbReference type="EMBL" id="CP016170">
    <property type="protein sequence ID" value="ANN68975.1"/>
    <property type="molecule type" value="Genomic_DNA"/>
</dbReference>
<evidence type="ECO:0000259" key="3">
    <source>
        <dbReference type="Pfam" id="PF10620"/>
    </source>
</evidence>
<proteinExistence type="predicted"/>
<feature type="domain" description="Phosphoribosyl-dephospho-CoA transferase MdcG N-terminal" evidence="4">
    <location>
        <begin position="7"/>
        <end position="93"/>
    </location>
</feature>
<evidence type="ECO:0000259" key="4">
    <source>
        <dbReference type="Pfam" id="PF20866"/>
    </source>
</evidence>
<accession>A0ABM6CXW4</accession>
<dbReference type="InterPro" id="IPR017557">
    <property type="entry name" value="Holo-ACP_synthase"/>
</dbReference>
<reference evidence="5 6" key="1">
    <citation type="submission" date="2016-06" db="EMBL/GenBank/DDBJ databases">
        <title>Complete genome sequences of Bordetella bronchialis and Bordetella flabilis.</title>
        <authorList>
            <person name="LiPuma J.J."/>
            <person name="Spilker T."/>
        </authorList>
    </citation>
    <scope>NUCLEOTIDE SEQUENCE [LARGE SCALE GENOMIC DNA]</scope>
    <source>
        <strain evidence="5 6">AU3182</strain>
    </source>
</reference>